<dbReference type="PATRIC" id="fig|167539.5.peg.1817"/>
<keyword evidence="3" id="KW-1133">Transmembrane helix</keyword>
<accession>Q7V9V2</accession>
<evidence type="ECO:0000259" key="4">
    <source>
        <dbReference type="Pfam" id="PF14159"/>
    </source>
</evidence>
<dbReference type="HOGENOM" id="CLU_150528_0_0_3"/>
<dbReference type="RefSeq" id="WP_011125871.1">
    <property type="nucleotide sequence ID" value="NC_005042.1"/>
</dbReference>
<keyword evidence="3" id="KW-0812">Transmembrane</keyword>
<dbReference type="GO" id="GO:0016020">
    <property type="term" value="C:membrane"/>
    <property type="evidence" value="ECO:0007669"/>
    <property type="project" value="UniProtKB-SubCell"/>
</dbReference>
<dbReference type="EnsemblBacteria" id="AAQ00766">
    <property type="protein sequence ID" value="AAQ00766"/>
    <property type="gene ID" value="Pro_1722"/>
</dbReference>
<evidence type="ECO:0000256" key="2">
    <source>
        <dbReference type="SAM" id="MobiDB-lite"/>
    </source>
</evidence>
<sequence length="121" mass="13205">MSDVSPESNQDSKTETTPSGPSISDRANDFMGQANEILGKVDWSQMGKYGKAAGIIAVVILAQIVIKVVVDTVNFFPILPGLLELLGLVVVGQWSWQNLTTSEKRAAVVEKVQNLRKEYID</sequence>
<dbReference type="Pfam" id="PF14159">
    <property type="entry name" value="CAAD"/>
    <property type="match status" value="1"/>
</dbReference>
<evidence type="ECO:0000256" key="1">
    <source>
        <dbReference type="ARBA" id="ARBA00004141"/>
    </source>
</evidence>
<organism evidence="5 6">
    <name type="scientific">Prochlorococcus marinus (strain SARG / CCMP1375 / SS120)</name>
    <dbReference type="NCBI Taxonomy" id="167539"/>
    <lineage>
        <taxon>Bacteria</taxon>
        <taxon>Bacillati</taxon>
        <taxon>Cyanobacteriota</taxon>
        <taxon>Cyanophyceae</taxon>
        <taxon>Synechococcales</taxon>
        <taxon>Prochlorococcaceae</taxon>
        <taxon>Prochlorococcus</taxon>
    </lineage>
</organism>
<feature type="domain" description="Cyanobacterial aminoacyl-tRNA synthetase CAAD" evidence="4">
    <location>
        <begin position="43"/>
        <end position="119"/>
    </location>
</feature>
<evidence type="ECO:0000313" key="5">
    <source>
        <dbReference type="EMBL" id="AAQ00766.1"/>
    </source>
</evidence>
<feature type="transmembrane region" description="Helical" evidence="3">
    <location>
        <begin position="52"/>
        <end position="70"/>
    </location>
</feature>
<protein>
    <submittedName>
        <fullName evidence="5">Predicted membrane protein</fullName>
    </submittedName>
</protein>
<dbReference type="EMBL" id="AE017126">
    <property type="protein sequence ID" value="AAQ00766.1"/>
    <property type="molecule type" value="Genomic_DNA"/>
</dbReference>
<keyword evidence="3" id="KW-0472">Membrane</keyword>
<proteinExistence type="predicted"/>
<dbReference type="eggNOG" id="ENOG5033YDP">
    <property type="taxonomic scope" value="Bacteria"/>
</dbReference>
<dbReference type="AlphaFoldDB" id="Q7V9V2"/>
<keyword evidence="6" id="KW-1185">Reference proteome</keyword>
<evidence type="ECO:0000313" key="6">
    <source>
        <dbReference type="Proteomes" id="UP000001420"/>
    </source>
</evidence>
<dbReference type="KEGG" id="pma:Pro_1722"/>
<feature type="compositionally biased region" description="Polar residues" evidence="2">
    <location>
        <begin position="1"/>
        <end position="22"/>
    </location>
</feature>
<gene>
    <name evidence="5" type="ordered locus">Pro_1722</name>
</gene>
<reference evidence="5 6" key="1">
    <citation type="journal article" date="2003" name="Proc. Natl. Acad. Sci. U.S.A.">
        <title>Genome sequence of the cyanobacterium Prochlorococcus marinus SS120, a nearly minimal oxyphototrophic genome.</title>
        <authorList>
            <person name="Dufresne A."/>
            <person name="Salanoubat M."/>
            <person name="Partensky F."/>
            <person name="Artiguenave F."/>
            <person name="Axmann I.M."/>
            <person name="Barbe V."/>
            <person name="Duprat S."/>
            <person name="Galperin M.Y."/>
            <person name="Koonin E.V."/>
            <person name="Le Gall F."/>
            <person name="Makarova K.S."/>
            <person name="Ostrowski M."/>
            <person name="Oztas S."/>
            <person name="Robert C."/>
            <person name="Rogozin I.B."/>
            <person name="Scanlan D.J."/>
            <person name="Tandeau de Marsac N."/>
            <person name="Weissenbach J."/>
            <person name="Wincker P."/>
            <person name="Wolf Y.I."/>
            <person name="Hess W.R."/>
        </authorList>
    </citation>
    <scope>NUCLEOTIDE SEQUENCE [LARGE SCALE GENOMIC DNA]</scope>
    <source>
        <strain evidence="6">SARG / CCMP1375 / SS120</strain>
    </source>
</reference>
<feature type="region of interest" description="Disordered" evidence="2">
    <location>
        <begin position="1"/>
        <end position="26"/>
    </location>
</feature>
<feature type="transmembrane region" description="Helical" evidence="3">
    <location>
        <begin position="76"/>
        <end position="96"/>
    </location>
</feature>
<dbReference type="STRING" id="167539.Pro_1722"/>
<dbReference type="OrthoDB" id="541140at2"/>
<evidence type="ECO:0000256" key="3">
    <source>
        <dbReference type="SAM" id="Phobius"/>
    </source>
</evidence>
<comment type="subcellular location">
    <subcellularLocation>
        <location evidence="1">Membrane</location>
        <topology evidence="1">Multi-pass membrane protein</topology>
    </subcellularLocation>
</comment>
<name>Q7V9V2_PROMA</name>
<dbReference type="Proteomes" id="UP000001420">
    <property type="component" value="Chromosome"/>
</dbReference>
<dbReference type="InterPro" id="IPR025564">
    <property type="entry name" value="CAAD_dom"/>
</dbReference>